<feature type="transmembrane region" description="Helical" evidence="1">
    <location>
        <begin position="12"/>
        <end position="31"/>
    </location>
</feature>
<feature type="transmembrane region" description="Helical" evidence="1">
    <location>
        <begin position="51"/>
        <end position="70"/>
    </location>
</feature>
<keyword evidence="1" id="KW-0812">Transmembrane</keyword>
<feature type="transmembrane region" description="Helical" evidence="1">
    <location>
        <begin position="131"/>
        <end position="152"/>
    </location>
</feature>
<keyword evidence="3" id="KW-1185">Reference proteome</keyword>
<evidence type="ECO:0000313" key="2">
    <source>
        <dbReference type="EMBL" id="GGE04396.1"/>
    </source>
</evidence>
<organism evidence="2 3">
    <name type="scientific">Psychroflexus salis</name>
    <dbReference type="NCBI Taxonomy" id="1526574"/>
    <lineage>
        <taxon>Bacteria</taxon>
        <taxon>Pseudomonadati</taxon>
        <taxon>Bacteroidota</taxon>
        <taxon>Flavobacteriia</taxon>
        <taxon>Flavobacteriales</taxon>
        <taxon>Flavobacteriaceae</taxon>
        <taxon>Psychroflexus</taxon>
    </lineage>
</organism>
<evidence type="ECO:0008006" key="4">
    <source>
        <dbReference type="Google" id="ProtNLM"/>
    </source>
</evidence>
<gene>
    <name evidence="2" type="ORF">GCM10010831_02450</name>
</gene>
<protein>
    <recommendedName>
        <fullName evidence="4">Lysylphosphatidylglycerol synthase TM region</fullName>
    </recommendedName>
</protein>
<reference evidence="2 3" key="1">
    <citation type="journal article" date="2014" name="Int. J. Syst. Evol. Microbiol.">
        <title>Complete genome sequence of Corynebacterium casei LMG S-19264T (=DSM 44701T), isolated from a smear-ripened cheese.</title>
        <authorList>
            <consortium name="US DOE Joint Genome Institute (JGI-PGF)"/>
            <person name="Walter F."/>
            <person name="Albersmeier A."/>
            <person name="Kalinowski J."/>
            <person name="Ruckert C."/>
        </authorList>
    </citation>
    <scope>NUCLEOTIDE SEQUENCE [LARGE SCALE GENOMIC DNA]</scope>
    <source>
        <strain evidence="2 3">CGMCC 1.12925</strain>
    </source>
</reference>
<feature type="transmembrane region" description="Helical" evidence="1">
    <location>
        <begin position="269"/>
        <end position="291"/>
    </location>
</feature>
<evidence type="ECO:0000313" key="3">
    <source>
        <dbReference type="Proteomes" id="UP000599688"/>
    </source>
</evidence>
<name>A0A916ZM96_9FLAO</name>
<feature type="transmembrane region" description="Helical" evidence="1">
    <location>
        <begin position="243"/>
        <end position="262"/>
    </location>
</feature>
<proteinExistence type="predicted"/>
<dbReference type="EMBL" id="BMGL01000002">
    <property type="protein sequence ID" value="GGE04396.1"/>
    <property type="molecule type" value="Genomic_DNA"/>
</dbReference>
<evidence type="ECO:0000256" key="1">
    <source>
        <dbReference type="SAM" id="Phobius"/>
    </source>
</evidence>
<feature type="transmembrane region" description="Helical" evidence="1">
    <location>
        <begin position="203"/>
        <end position="223"/>
    </location>
</feature>
<dbReference type="Proteomes" id="UP000599688">
    <property type="component" value="Unassembled WGS sequence"/>
</dbReference>
<feature type="transmembrane region" description="Helical" evidence="1">
    <location>
        <begin position="164"/>
        <end position="182"/>
    </location>
</feature>
<accession>A0A916ZM96</accession>
<sequence length="319" mass="37610">MFNFNKSKQNYRLLIKVLLVVISSGYIFHVIRQEQSSFYIVFEHFTAADKLYIFCFIALLLLFSILNWFFEILKWKTLVTQVFKITFQTAALQTLISHAVGVFTPNRVGDFAMKLSFFETKYRKRILGLNFSNNFIQMLITILFGGVGILILHQKIIKLVNFQYVEWFIGVFFFLVVFGLFFKKYLHKTYHSIKLNLQLNWNTFVKVAFFSSLRYFIFSHQYYLLGWFLGWDIAYLSAMPYIFLMYFVVSFLPSIFVLDAALKAGIGIYLFGFLGVSTYVILAISALMWLLNFALPALLGNFFMLRFNYRYTYHKPVTL</sequence>
<keyword evidence="1" id="KW-0472">Membrane</keyword>
<keyword evidence="1" id="KW-1133">Transmembrane helix</keyword>
<dbReference type="AlphaFoldDB" id="A0A916ZM96"/>
<comment type="caution">
    <text evidence="2">The sequence shown here is derived from an EMBL/GenBank/DDBJ whole genome shotgun (WGS) entry which is preliminary data.</text>
</comment>